<dbReference type="GO" id="GO:0061630">
    <property type="term" value="F:ubiquitin protein ligase activity"/>
    <property type="evidence" value="ECO:0007669"/>
    <property type="project" value="TreeGrafter"/>
</dbReference>
<dbReference type="InterPro" id="IPR001258">
    <property type="entry name" value="NHL_repeat"/>
</dbReference>
<comment type="caution">
    <text evidence="3">The sequence shown here is derived from an EMBL/GenBank/DDBJ whole genome shotgun (WGS) entry which is preliminary data.</text>
</comment>
<reference evidence="3 4" key="1">
    <citation type="journal article" date="2023" name="BMC Biol.">
        <title>The compact genome of the sponge Oopsacas minuta (Hexactinellida) is lacking key metazoan core genes.</title>
        <authorList>
            <person name="Santini S."/>
            <person name="Schenkelaars Q."/>
            <person name="Jourda C."/>
            <person name="Duchesne M."/>
            <person name="Belahbib H."/>
            <person name="Rocher C."/>
            <person name="Selva M."/>
            <person name="Riesgo A."/>
            <person name="Vervoort M."/>
            <person name="Leys S.P."/>
            <person name="Kodjabachian L."/>
            <person name="Le Bivic A."/>
            <person name="Borchiellini C."/>
            <person name="Claverie J.M."/>
            <person name="Renard E."/>
        </authorList>
    </citation>
    <scope>NUCLEOTIDE SEQUENCE [LARGE SCALE GENOMIC DNA]</scope>
    <source>
        <strain evidence="3">SPO-2</strain>
    </source>
</reference>
<feature type="repeat" description="NHL" evidence="2">
    <location>
        <begin position="29"/>
        <end position="66"/>
    </location>
</feature>
<protein>
    <submittedName>
        <fullName evidence="3">Uncharacterized protein</fullName>
    </submittedName>
</protein>
<dbReference type="PROSITE" id="PS51125">
    <property type="entry name" value="NHL"/>
    <property type="match status" value="2"/>
</dbReference>
<feature type="repeat" description="NHL" evidence="2">
    <location>
        <begin position="114"/>
        <end position="158"/>
    </location>
</feature>
<dbReference type="Proteomes" id="UP001165289">
    <property type="component" value="Unassembled WGS sequence"/>
</dbReference>
<dbReference type="CDD" id="cd05819">
    <property type="entry name" value="NHL"/>
    <property type="match status" value="1"/>
</dbReference>
<dbReference type="InterPro" id="IPR050952">
    <property type="entry name" value="TRIM-NHL_E3_ligases"/>
</dbReference>
<dbReference type="Gene3D" id="2.120.10.30">
    <property type="entry name" value="TolB, C-terminal domain"/>
    <property type="match status" value="2"/>
</dbReference>
<dbReference type="AlphaFoldDB" id="A0AAV7KEM1"/>
<dbReference type="GO" id="GO:0008270">
    <property type="term" value="F:zinc ion binding"/>
    <property type="evidence" value="ECO:0007669"/>
    <property type="project" value="UniProtKB-KW"/>
</dbReference>
<organism evidence="3 4">
    <name type="scientific">Oopsacas minuta</name>
    <dbReference type="NCBI Taxonomy" id="111878"/>
    <lineage>
        <taxon>Eukaryota</taxon>
        <taxon>Metazoa</taxon>
        <taxon>Porifera</taxon>
        <taxon>Hexactinellida</taxon>
        <taxon>Hexasterophora</taxon>
        <taxon>Lyssacinosida</taxon>
        <taxon>Leucopsacidae</taxon>
        <taxon>Oopsacas</taxon>
    </lineage>
</organism>
<sequence>MATANTLERIFSVDYKSKIQPIVSVWEMGRGLENLDNPIAVTIDNSTGDIYVADCGNNCVKVFDNHGKIMFIFGDEEGEGEMNSPIGLAICRDRILISQISHCILNFQVNGEFISRIGKPGKGDMEFQYPRGLTFNESNGEIYICDSNNDRIQILSKELTYKTQFGQDYLISPLDVKLIKEYIFILDQPNPCLHQYSYNLVLLKSIISRGGGLQLNYPYFFYIDNSDNILISDYYSNSISTFNSQFELIHKIPIASPSGITVDTTGRVIVVCEGGRQSSFNIF</sequence>
<evidence type="ECO:0000313" key="3">
    <source>
        <dbReference type="EMBL" id="KAI6659797.1"/>
    </source>
</evidence>
<name>A0AAV7KEM1_9METZ</name>
<proteinExistence type="predicted"/>
<dbReference type="EMBL" id="JAKMXF010000048">
    <property type="protein sequence ID" value="KAI6659797.1"/>
    <property type="molecule type" value="Genomic_DNA"/>
</dbReference>
<accession>A0AAV7KEM1</accession>
<dbReference type="Pfam" id="PF01436">
    <property type="entry name" value="NHL"/>
    <property type="match status" value="2"/>
</dbReference>
<evidence type="ECO:0000313" key="4">
    <source>
        <dbReference type="Proteomes" id="UP001165289"/>
    </source>
</evidence>
<dbReference type="SUPFAM" id="SSF101898">
    <property type="entry name" value="NHL repeat"/>
    <property type="match status" value="1"/>
</dbReference>
<keyword evidence="4" id="KW-1185">Reference proteome</keyword>
<dbReference type="GO" id="GO:0043161">
    <property type="term" value="P:proteasome-mediated ubiquitin-dependent protein catabolic process"/>
    <property type="evidence" value="ECO:0007669"/>
    <property type="project" value="TreeGrafter"/>
</dbReference>
<dbReference type="PANTHER" id="PTHR24104:SF25">
    <property type="entry name" value="PROTEIN LIN-41"/>
    <property type="match status" value="1"/>
</dbReference>
<dbReference type="InterPro" id="IPR011042">
    <property type="entry name" value="6-blade_b-propeller_TolB-like"/>
</dbReference>
<evidence type="ECO:0000256" key="1">
    <source>
        <dbReference type="ARBA" id="ARBA00022737"/>
    </source>
</evidence>
<dbReference type="GO" id="GO:0000209">
    <property type="term" value="P:protein polyubiquitination"/>
    <property type="evidence" value="ECO:0007669"/>
    <property type="project" value="TreeGrafter"/>
</dbReference>
<gene>
    <name evidence="3" type="ORF">LOD99_10622</name>
</gene>
<dbReference type="PANTHER" id="PTHR24104">
    <property type="entry name" value="E3 UBIQUITIN-PROTEIN LIGASE NHLRC1-RELATED"/>
    <property type="match status" value="1"/>
</dbReference>
<keyword evidence="1" id="KW-0677">Repeat</keyword>
<evidence type="ECO:0000256" key="2">
    <source>
        <dbReference type="PROSITE-ProRule" id="PRU00504"/>
    </source>
</evidence>